<dbReference type="Proteomes" id="UP000321393">
    <property type="component" value="Unassembled WGS sequence"/>
</dbReference>
<dbReference type="Gene3D" id="3.40.395.10">
    <property type="entry name" value="Adenoviral Proteinase, Chain A"/>
    <property type="match status" value="1"/>
</dbReference>
<evidence type="ECO:0000259" key="5">
    <source>
        <dbReference type="PROSITE" id="PS50600"/>
    </source>
</evidence>
<evidence type="ECO:0000313" key="6">
    <source>
        <dbReference type="EMBL" id="KAA0033923.1"/>
    </source>
</evidence>
<sequence>MLRWVCQQSPKSQTISQVFDSPMFIIKAVIEMTPEEEQLKIASGELFENFRSSTIIQSKNGGSKRVREVVNDEDDFKKRQLNSIESDIDELKGMMSTILKHIGLQRKGDEGDHKVSEGLVDHTLESKEVDNAKTEDVDTGGTPNWLRMPKEDEHIEVKKKDDEDVLEKKVDIGLEEPRDVVDDEDVTEIEPFLTQRLHVRPARRKRANVYLSTPFTTLPKRSVTSTTSTSQYKPIVYDPMHKILDVHLDRLQAWITDKRTDDELRETFHGKKSKAFFRDLFMCRRWLADEIKAAGIPSSQNFTTADTIFMRILVSKWPLYKECIKENRRFDWDEEYRLVDYVVGSKEDFQDPWASVDYVYSPFNVHGNHWVLLCLDLVSCQVKVWDSLPSLTTAEEMTNILLPIRQLVPKLLDSTGFFDRRGRSSTYKEPWLVVIVDSIPLQRNNSDCGVFTIKYFEYIAAGVGLDTLCQENMSYFRKQLAFQLWTNTPMY</sequence>
<keyword evidence="3" id="KW-0378">Hydrolase</keyword>
<dbReference type="PANTHER" id="PTHR12606:SF136">
    <property type="entry name" value="ULP1 PROTEASE FAMILY PROTEIN"/>
    <property type="match status" value="1"/>
</dbReference>
<dbReference type="EMBL" id="SSTE01020563">
    <property type="protein sequence ID" value="KAA0033923.1"/>
    <property type="molecule type" value="Genomic_DNA"/>
</dbReference>
<organism evidence="6 7">
    <name type="scientific">Cucumis melo var. makuwa</name>
    <name type="common">Oriental melon</name>
    <dbReference type="NCBI Taxonomy" id="1194695"/>
    <lineage>
        <taxon>Eukaryota</taxon>
        <taxon>Viridiplantae</taxon>
        <taxon>Streptophyta</taxon>
        <taxon>Embryophyta</taxon>
        <taxon>Tracheophyta</taxon>
        <taxon>Spermatophyta</taxon>
        <taxon>Magnoliopsida</taxon>
        <taxon>eudicotyledons</taxon>
        <taxon>Gunneridae</taxon>
        <taxon>Pentapetalae</taxon>
        <taxon>rosids</taxon>
        <taxon>fabids</taxon>
        <taxon>Cucurbitales</taxon>
        <taxon>Cucurbitaceae</taxon>
        <taxon>Benincaseae</taxon>
        <taxon>Cucumis</taxon>
    </lineage>
</organism>
<evidence type="ECO:0000256" key="3">
    <source>
        <dbReference type="ARBA" id="ARBA00022801"/>
    </source>
</evidence>
<reference evidence="6 7" key="1">
    <citation type="submission" date="2019-08" db="EMBL/GenBank/DDBJ databases">
        <title>Draft genome sequences of two oriental melons (Cucumis melo L. var makuwa).</title>
        <authorList>
            <person name="Kwon S.-Y."/>
        </authorList>
    </citation>
    <scope>NUCLEOTIDE SEQUENCE [LARGE SCALE GENOMIC DNA]</scope>
    <source>
        <strain evidence="7">cv. SW 3</strain>
        <tissue evidence="6">Leaf</tissue>
    </source>
</reference>
<dbReference type="GO" id="GO:0006508">
    <property type="term" value="P:proteolysis"/>
    <property type="evidence" value="ECO:0007669"/>
    <property type="project" value="UniProtKB-KW"/>
</dbReference>
<name>A0A5A7STU0_CUCMM</name>
<dbReference type="AlphaFoldDB" id="A0A5A7STU0"/>
<evidence type="ECO:0000256" key="2">
    <source>
        <dbReference type="ARBA" id="ARBA00022670"/>
    </source>
</evidence>
<protein>
    <submittedName>
        <fullName evidence="6">Ulp1-like peptidase</fullName>
    </submittedName>
</protein>
<evidence type="ECO:0000313" key="7">
    <source>
        <dbReference type="Proteomes" id="UP000321393"/>
    </source>
</evidence>
<evidence type="ECO:0000256" key="4">
    <source>
        <dbReference type="ARBA" id="ARBA00022807"/>
    </source>
</evidence>
<dbReference type="InterPro" id="IPR003653">
    <property type="entry name" value="Peptidase_C48_C"/>
</dbReference>
<dbReference type="PROSITE" id="PS50600">
    <property type="entry name" value="ULP_PROTEASE"/>
    <property type="match status" value="1"/>
</dbReference>
<dbReference type="InterPro" id="IPR038765">
    <property type="entry name" value="Papain-like_cys_pep_sf"/>
</dbReference>
<proteinExistence type="inferred from homology"/>
<keyword evidence="2" id="KW-0645">Protease</keyword>
<evidence type="ECO:0000256" key="1">
    <source>
        <dbReference type="ARBA" id="ARBA00005234"/>
    </source>
</evidence>
<dbReference type="SUPFAM" id="SSF54001">
    <property type="entry name" value="Cysteine proteinases"/>
    <property type="match status" value="1"/>
</dbReference>
<keyword evidence="4" id="KW-0788">Thiol protease</keyword>
<accession>A0A5A7STU0</accession>
<dbReference type="Pfam" id="PF02902">
    <property type="entry name" value="Peptidase_C48"/>
    <property type="match status" value="1"/>
</dbReference>
<dbReference type="GO" id="GO:0016926">
    <property type="term" value="P:protein desumoylation"/>
    <property type="evidence" value="ECO:0007669"/>
    <property type="project" value="TreeGrafter"/>
</dbReference>
<comment type="caution">
    <text evidence="6">The sequence shown here is derived from an EMBL/GenBank/DDBJ whole genome shotgun (WGS) entry which is preliminary data.</text>
</comment>
<dbReference type="GO" id="GO:0005634">
    <property type="term" value="C:nucleus"/>
    <property type="evidence" value="ECO:0007669"/>
    <property type="project" value="TreeGrafter"/>
</dbReference>
<dbReference type="PANTHER" id="PTHR12606">
    <property type="entry name" value="SENTRIN/SUMO-SPECIFIC PROTEASE"/>
    <property type="match status" value="1"/>
</dbReference>
<comment type="similarity">
    <text evidence="1">Belongs to the peptidase C48 family.</text>
</comment>
<gene>
    <name evidence="6" type="ORF">E6C27_scaffold43059G001140</name>
</gene>
<dbReference type="OrthoDB" id="73076at2759"/>
<dbReference type="GO" id="GO:0016929">
    <property type="term" value="F:deSUMOylase activity"/>
    <property type="evidence" value="ECO:0007669"/>
    <property type="project" value="TreeGrafter"/>
</dbReference>
<feature type="domain" description="Ubiquitin-like protease family profile" evidence="5">
    <location>
        <begin position="216"/>
        <end position="459"/>
    </location>
</feature>